<dbReference type="EMBL" id="NEXG01000057">
    <property type="protein sequence ID" value="PSN98524.1"/>
    <property type="molecule type" value="Genomic_DNA"/>
</dbReference>
<organism evidence="1 2">
    <name type="scientific">Candidatus Marsarchaeota G2 archaeon ECH_B_1</name>
    <dbReference type="NCBI Taxonomy" id="1978159"/>
    <lineage>
        <taxon>Archaea</taxon>
        <taxon>Candidatus Marsarchaeota</taxon>
        <taxon>Candidatus Marsarchaeota group 2</taxon>
    </lineage>
</organism>
<accession>A0A2R6BIQ4</accession>
<dbReference type="AlphaFoldDB" id="A0A2R6BIQ4"/>
<dbReference type="SUPFAM" id="SSF46785">
    <property type="entry name" value="Winged helix' DNA-binding domain"/>
    <property type="match status" value="1"/>
</dbReference>
<dbReference type="Gene3D" id="1.10.10.10">
    <property type="entry name" value="Winged helix-like DNA-binding domain superfamily/Winged helix DNA-binding domain"/>
    <property type="match status" value="1"/>
</dbReference>
<protein>
    <recommendedName>
        <fullName evidence="3">HTH arsR-type domain-containing protein</fullName>
    </recommendedName>
</protein>
<evidence type="ECO:0008006" key="3">
    <source>
        <dbReference type="Google" id="ProtNLM"/>
    </source>
</evidence>
<gene>
    <name evidence="1" type="ORF">B9Q05_12675</name>
</gene>
<sequence length="98" mass="11682">MSERVRIRLYILLTLYVYKELSFMGIYKILSGRFKITKGRIDYHLKQLCQEGLLTYRKSFPFLDGSRVKYRISQKGIDEIMEIRNMIEAHINDSDSEP</sequence>
<name>A0A2R6BIQ4_9ARCH</name>
<comment type="caution">
    <text evidence="1">The sequence shown here is derived from an EMBL/GenBank/DDBJ whole genome shotgun (WGS) entry which is preliminary data.</text>
</comment>
<proteinExistence type="predicted"/>
<evidence type="ECO:0000313" key="2">
    <source>
        <dbReference type="Proteomes" id="UP000241120"/>
    </source>
</evidence>
<dbReference type="InterPro" id="IPR036390">
    <property type="entry name" value="WH_DNA-bd_sf"/>
</dbReference>
<dbReference type="InterPro" id="IPR036388">
    <property type="entry name" value="WH-like_DNA-bd_sf"/>
</dbReference>
<dbReference type="Proteomes" id="UP000241120">
    <property type="component" value="Unassembled WGS sequence"/>
</dbReference>
<reference evidence="1 2" key="1">
    <citation type="submission" date="2017-04" db="EMBL/GenBank/DDBJ databases">
        <title>Novel microbial lineages endemic to geothermal iron-oxide mats fill important gaps in the evolutionary history of Archaea.</title>
        <authorList>
            <person name="Jay Z.J."/>
            <person name="Beam J.P."/>
            <person name="Dlakic M."/>
            <person name="Rusch D.B."/>
            <person name="Kozubal M.A."/>
            <person name="Inskeep W.P."/>
        </authorList>
    </citation>
    <scope>NUCLEOTIDE SEQUENCE [LARGE SCALE GENOMIC DNA]</scope>
    <source>
        <strain evidence="1">ECH_B_1</strain>
    </source>
</reference>
<evidence type="ECO:0000313" key="1">
    <source>
        <dbReference type="EMBL" id="PSN98524.1"/>
    </source>
</evidence>